<keyword evidence="2" id="KW-1185">Reference proteome</keyword>
<comment type="caution">
    <text evidence="1">The sequence shown here is derived from an EMBL/GenBank/DDBJ whole genome shotgun (WGS) entry which is preliminary data.</text>
</comment>
<organism evidence="1 2">
    <name type="scientific">Triparma retinervis</name>
    <dbReference type="NCBI Taxonomy" id="2557542"/>
    <lineage>
        <taxon>Eukaryota</taxon>
        <taxon>Sar</taxon>
        <taxon>Stramenopiles</taxon>
        <taxon>Ochrophyta</taxon>
        <taxon>Bolidophyceae</taxon>
        <taxon>Parmales</taxon>
        <taxon>Triparmaceae</taxon>
        <taxon>Triparma</taxon>
    </lineage>
</organism>
<evidence type="ECO:0000313" key="2">
    <source>
        <dbReference type="Proteomes" id="UP001165082"/>
    </source>
</evidence>
<evidence type="ECO:0000313" key="1">
    <source>
        <dbReference type="EMBL" id="GMH77658.1"/>
    </source>
</evidence>
<dbReference type="OrthoDB" id="190895at2759"/>
<dbReference type="AlphaFoldDB" id="A0A9W7EG59"/>
<dbReference type="EMBL" id="BRXZ01001745">
    <property type="protein sequence ID" value="GMH77658.1"/>
    <property type="molecule type" value="Genomic_DNA"/>
</dbReference>
<proteinExistence type="predicted"/>
<name>A0A9W7EG59_9STRA</name>
<accession>A0A9W7EG59</accession>
<dbReference type="Proteomes" id="UP001165082">
    <property type="component" value="Unassembled WGS sequence"/>
</dbReference>
<protein>
    <submittedName>
        <fullName evidence="1">Uncharacterized protein</fullName>
    </submittedName>
</protein>
<reference evidence="1" key="1">
    <citation type="submission" date="2022-07" db="EMBL/GenBank/DDBJ databases">
        <title>Genome analysis of Parmales, a sister group of diatoms, reveals the evolutionary specialization of diatoms from phago-mixotrophs to photoautotrophs.</title>
        <authorList>
            <person name="Ban H."/>
            <person name="Sato S."/>
            <person name="Yoshikawa S."/>
            <person name="Kazumasa Y."/>
            <person name="Nakamura Y."/>
            <person name="Ichinomiya M."/>
            <person name="Saitoh K."/>
            <person name="Sato N."/>
            <person name="Blanc-Mathieu R."/>
            <person name="Endo H."/>
            <person name="Kuwata A."/>
            <person name="Ogata H."/>
        </authorList>
    </citation>
    <scope>NUCLEOTIDE SEQUENCE</scope>
</reference>
<sequence length="289" mass="32573">MYADLRLALEDAKPLRAPRQLNPPHYVSMIFPFGGFGRECRHDLSPSEISAFRKQCVGSFRLAVSPSAVVDYNNVDQGQDGACTFVGLLNLIALMGRKDLIPINFKRWRASWRRFDREQCEDLAECLDLCASTSILGDVASTDLRYVPVRSRGNREMSFNVSYWVSDLASLAERYGAAVADVEATPWLYQNARFVEELIDSKRAVAINFAEHTRTCVGYNDDSLLFCDNWSKEYEENADTNGTYQSLFKGGLSVCGKWACYSWMREVVYVEERGGGGGDNKDNPIIIDF</sequence>
<gene>
    <name evidence="1" type="ORF">TrRE_jg7068</name>
</gene>